<dbReference type="STRING" id="862515.HMPREF0658_1663"/>
<reference evidence="4" key="1">
    <citation type="submission" date="2010-07" db="EMBL/GenBank/DDBJ databases">
        <authorList>
            <person name="Muzny D."/>
            <person name="Qin X."/>
            <person name="Deng J."/>
            <person name="Jiang H."/>
            <person name="Liu Y."/>
            <person name="Qu J."/>
            <person name="Song X.-Z."/>
            <person name="Zhang L."/>
            <person name="Thornton R."/>
            <person name="Coyle M."/>
            <person name="Francisco L."/>
            <person name="Jackson L."/>
            <person name="Javaid M."/>
            <person name="Korchina V."/>
            <person name="Kovar C."/>
            <person name="Mata R."/>
            <person name="Mathew T."/>
            <person name="Ngo R."/>
            <person name="Nguyen L."/>
            <person name="Nguyen N."/>
            <person name="Okwuonu G."/>
            <person name="Ongeri F."/>
            <person name="Pham C."/>
            <person name="Simmons D."/>
            <person name="Wilczek-Boney K."/>
            <person name="Hale W."/>
            <person name="Jakkamsetti A."/>
            <person name="Pham P."/>
            <person name="Ruth R."/>
            <person name="San Lucas F."/>
            <person name="Warren J."/>
            <person name="Zhang J."/>
            <person name="Zhao Z."/>
            <person name="Zhou C."/>
            <person name="Zhu D."/>
            <person name="Lee S."/>
            <person name="Bess C."/>
            <person name="Blankenburg K."/>
            <person name="Forbes L."/>
            <person name="Fu Q."/>
            <person name="Gubbala S."/>
            <person name="Hirani K."/>
            <person name="Jayaseelan J.C."/>
            <person name="Lara F."/>
            <person name="Munidasa M."/>
            <person name="Palculict T."/>
            <person name="Patil S."/>
            <person name="Pu L.-L."/>
            <person name="Saada N."/>
            <person name="Tang L."/>
            <person name="Weissenberger G."/>
            <person name="Zhu Y."/>
            <person name="Hemphill L."/>
            <person name="Shang Y."/>
            <person name="Youmans B."/>
            <person name="Ayvaz T."/>
            <person name="Ross M."/>
            <person name="Santibanez J."/>
            <person name="Aqrawi P."/>
            <person name="Gross S."/>
            <person name="Joshi V."/>
            <person name="Fowler G."/>
            <person name="Nazareth L."/>
            <person name="Reid J."/>
            <person name="Worley K."/>
            <person name="Petrosino J."/>
            <person name="Highlander S."/>
            <person name="Gibbs R."/>
        </authorList>
    </citation>
    <scope>NUCLEOTIDE SEQUENCE [LARGE SCALE GENOMIC DNA]</scope>
    <source>
        <strain evidence="4">DSM 16973</strain>
    </source>
</reference>
<dbReference type="AlphaFoldDB" id="E0NU10"/>
<dbReference type="RefSeq" id="WP_006949865.1">
    <property type="nucleotide sequence ID" value="NZ_BAJI01000010.1"/>
</dbReference>
<evidence type="ECO:0000259" key="3">
    <source>
        <dbReference type="Pfam" id="PF13205"/>
    </source>
</evidence>
<dbReference type="BioCyc" id="PMAR862515-HMP:GMOO-1688-MONOMER"/>
<evidence type="ECO:0000313" key="4">
    <source>
        <dbReference type="EMBL" id="EFM01543.1"/>
    </source>
</evidence>
<organism evidence="4 5">
    <name type="scientific">Hoylesella marshii DSM 16973 = JCM 13450</name>
    <dbReference type="NCBI Taxonomy" id="862515"/>
    <lineage>
        <taxon>Bacteria</taxon>
        <taxon>Pseudomonadati</taxon>
        <taxon>Bacteroidota</taxon>
        <taxon>Bacteroidia</taxon>
        <taxon>Bacteroidales</taxon>
        <taxon>Prevotellaceae</taxon>
        <taxon>Hoylesella</taxon>
    </lineage>
</organism>
<dbReference type="HOGENOM" id="CLU_014237_0_0_10"/>
<accession>E0NU10</accession>
<name>E0NU10_9BACT</name>
<dbReference type="Pfam" id="PF13205">
    <property type="entry name" value="Big_5"/>
    <property type="match status" value="1"/>
</dbReference>
<protein>
    <recommendedName>
        <fullName evidence="3">SbsA Ig-like domain-containing protein</fullName>
    </recommendedName>
</protein>
<dbReference type="EMBL" id="AEEI01000050">
    <property type="protein sequence ID" value="EFM01543.1"/>
    <property type="molecule type" value="Genomic_DNA"/>
</dbReference>
<sequence>MHLITHMQSCHRFLCGKIHTSRLLFIALGAVLLLVVSCAKMGNPDGGWFDEHPPKIIGTLPQDGSVNAHSRKIRIRFNEYIKIENATEKVVISPPQLEMPEIKGQGKDISIELKDSLKPNTTYTIDFSDAITDNNEGNPLGNYTYSFATGSVIDTLEVSGYVLEAENMEPVKGILVGLYDDKADSAFLQKPMLRVSRTDSRGRFVIKGIAAGKYRIFALQDADGNYLFNQKSEKLAFNHDTIAPSIQSDIRQDTIWVDSLHIKDIHRVGYTRFLPDDIVLRAFTEVQTDRYLLKTDRPEADRFTLYFSYGNEQLPIIRGLNFREKDAFLLESSPKKDTLTYWLRDTLLVKQDTLRFEMQYLSTDTTGLLTHKTDTLELLAKTPYAKRVKQQADEYEKWKKEKEKATKRGEKYNTVMKGEMLEPKYDISSQTDPDKPLYIEFPRPLRLADSTKIHLYSKIDTLWYRAPFAFRQKKDAGIRYYKLMGEWRPGVEYSLEIDSAAFSDIYGKTNGAFKQGFKVKDLKEYATLFVHIKGTQDSSIIAELLDASDKVVMRVAAQNGTAKFFFVNPGTYYLRAFVDRNGNGSWDTGNYAANLQPEPVYYFHDKLECKANRDMTKEWNFTALPLYRQKPSAITKQKPDTEKKIKQQNKKRAQELGITYIPQS</sequence>
<gene>
    <name evidence="4" type="ORF">HMPREF0658_1663</name>
</gene>
<dbReference type="eggNOG" id="COG4704">
    <property type="taxonomic scope" value="Bacteria"/>
</dbReference>
<dbReference type="Proteomes" id="UP000004394">
    <property type="component" value="Unassembled WGS sequence"/>
</dbReference>
<feature type="domain" description="SbsA Ig-like" evidence="3">
    <location>
        <begin position="50"/>
        <end position="149"/>
    </location>
</feature>
<keyword evidence="1" id="KW-0732">Signal</keyword>
<evidence type="ECO:0000256" key="1">
    <source>
        <dbReference type="ARBA" id="ARBA00022729"/>
    </source>
</evidence>
<evidence type="ECO:0000256" key="2">
    <source>
        <dbReference type="SAM" id="MobiDB-lite"/>
    </source>
</evidence>
<evidence type="ECO:0000313" key="5">
    <source>
        <dbReference type="Proteomes" id="UP000004394"/>
    </source>
</evidence>
<dbReference type="InterPro" id="IPR032812">
    <property type="entry name" value="SbsA_Ig"/>
</dbReference>
<keyword evidence="5" id="KW-1185">Reference proteome</keyword>
<dbReference type="SUPFAM" id="SSF49478">
    <property type="entry name" value="Cna protein B-type domain"/>
    <property type="match status" value="1"/>
</dbReference>
<proteinExistence type="predicted"/>
<comment type="caution">
    <text evidence="4">The sequence shown here is derived from an EMBL/GenBank/DDBJ whole genome shotgun (WGS) entry which is preliminary data.</text>
</comment>
<feature type="region of interest" description="Disordered" evidence="2">
    <location>
        <begin position="633"/>
        <end position="664"/>
    </location>
</feature>